<dbReference type="EMBL" id="JBEVCJ010000025">
    <property type="protein sequence ID" value="MET1256666.1"/>
    <property type="molecule type" value="Genomic_DNA"/>
</dbReference>
<dbReference type="SMART" id="SM00318">
    <property type="entry name" value="SNc"/>
    <property type="match status" value="1"/>
</dbReference>
<evidence type="ECO:0000313" key="2">
    <source>
        <dbReference type="Proteomes" id="UP001548189"/>
    </source>
</evidence>
<dbReference type="InterPro" id="IPR035437">
    <property type="entry name" value="SNase_OB-fold_sf"/>
</dbReference>
<proteinExistence type="predicted"/>
<dbReference type="PROSITE" id="PS50830">
    <property type="entry name" value="TNASE_3"/>
    <property type="match status" value="1"/>
</dbReference>
<dbReference type="Pfam" id="PF00565">
    <property type="entry name" value="SNase"/>
    <property type="match status" value="1"/>
</dbReference>
<evidence type="ECO:0000313" key="1">
    <source>
        <dbReference type="EMBL" id="MET1256666.1"/>
    </source>
</evidence>
<dbReference type="Proteomes" id="UP001548189">
    <property type="component" value="Unassembled WGS sequence"/>
</dbReference>
<dbReference type="PANTHER" id="PTHR12302:SF3">
    <property type="entry name" value="SERINE_THREONINE-PROTEIN KINASE 31"/>
    <property type="match status" value="1"/>
</dbReference>
<dbReference type="InterPro" id="IPR016071">
    <property type="entry name" value="Staphylococal_nuclease_OB-fold"/>
</dbReference>
<dbReference type="Gene3D" id="2.40.50.90">
    <property type="match status" value="1"/>
</dbReference>
<gene>
    <name evidence="1" type="ORF">ABVT43_16110</name>
</gene>
<sequence length="296" mass="33688">MQCQFSKKTRSSVFFIVCVLPLCFVLAKAQELCPSFATLKPSLQTDTVRWIPDGDTIHTHSGHKLRLLHINAPEINPRSTKPAEPLAKSAQHHLHQLVKPGQPIYWLPDVRSQDKYGRTLALAFNEKGQFINSAMLTSGFAQLLVIPPNIMFVDCLQQAEQTARNKKAGLWQNNQFQPIAAKNLQYSSGFHQIQGTITEIRLTRSEFHFHLDHTLWVIISKKDQPYFSPSSQKVKSMTTKSATFQSETVSLKQLQVGKKIILRGYVYLNKGLRKIKLRHPAMIINLEQVKSEKNSF</sequence>
<name>A0ABV2BXL1_9GAMM</name>
<dbReference type="SUPFAM" id="SSF50199">
    <property type="entry name" value="Staphylococcal nuclease"/>
    <property type="match status" value="1"/>
</dbReference>
<accession>A0ABV2BXL1</accession>
<comment type="caution">
    <text evidence="1">The sequence shown here is derived from an EMBL/GenBank/DDBJ whole genome shotgun (WGS) entry which is preliminary data.</text>
</comment>
<organism evidence="1 2">
    <name type="scientific">Aliikangiella maris</name>
    <dbReference type="NCBI Taxonomy" id="3162458"/>
    <lineage>
        <taxon>Bacteria</taxon>
        <taxon>Pseudomonadati</taxon>
        <taxon>Pseudomonadota</taxon>
        <taxon>Gammaproteobacteria</taxon>
        <taxon>Oceanospirillales</taxon>
        <taxon>Pleioneaceae</taxon>
        <taxon>Aliikangiella</taxon>
    </lineage>
</organism>
<reference evidence="1 2" key="1">
    <citation type="submission" date="2024-06" db="EMBL/GenBank/DDBJ databases">
        <authorList>
            <person name="Li F."/>
        </authorList>
    </citation>
    <scope>NUCLEOTIDE SEQUENCE [LARGE SCALE GENOMIC DNA]</scope>
    <source>
        <strain evidence="1 2">GXAS 311</strain>
    </source>
</reference>
<protein>
    <submittedName>
        <fullName evidence="1">Thermonuclease family protein</fullName>
    </submittedName>
</protein>
<keyword evidence="2" id="KW-1185">Reference proteome</keyword>
<dbReference type="PANTHER" id="PTHR12302">
    <property type="entry name" value="EBNA2 BINDING PROTEIN P100"/>
    <property type="match status" value="1"/>
</dbReference>